<gene>
    <name evidence="1" type="ORF">Pint_35878</name>
</gene>
<evidence type="ECO:0000313" key="2">
    <source>
        <dbReference type="Proteomes" id="UP001163603"/>
    </source>
</evidence>
<accession>A0ACC0Y4T3</accession>
<dbReference type="EMBL" id="CM047744">
    <property type="protein sequence ID" value="KAJ0028484.1"/>
    <property type="molecule type" value="Genomic_DNA"/>
</dbReference>
<reference evidence="2" key="1">
    <citation type="journal article" date="2023" name="G3 (Bethesda)">
        <title>Genome assembly and association tests identify interacting loci associated with vigor, precocity, and sex in interspecific pistachio rootstocks.</title>
        <authorList>
            <person name="Palmer W."/>
            <person name="Jacygrad E."/>
            <person name="Sagayaradj S."/>
            <person name="Cavanaugh K."/>
            <person name="Han R."/>
            <person name="Bertier L."/>
            <person name="Beede B."/>
            <person name="Kafkas S."/>
            <person name="Golino D."/>
            <person name="Preece J."/>
            <person name="Michelmore R."/>
        </authorList>
    </citation>
    <scope>NUCLEOTIDE SEQUENCE [LARGE SCALE GENOMIC DNA]</scope>
</reference>
<comment type="caution">
    <text evidence="1">The sequence shown here is derived from an EMBL/GenBank/DDBJ whole genome shotgun (WGS) entry which is preliminary data.</text>
</comment>
<organism evidence="1 2">
    <name type="scientific">Pistacia integerrima</name>
    <dbReference type="NCBI Taxonomy" id="434235"/>
    <lineage>
        <taxon>Eukaryota</taxon>
        <taxon>Viridiplantae</taxon>
        <taxon>Streptophyta</taxon>
        <taxon>Embryophyta</taxon>
        <taxon>Tracheophyta</taxon>
        <taxon>Spermatophyta</taxon>
        <taxon>Magnoliopsida</taxon>
        <taxon>eudicotyledons</taxon>
        <taxon>Gunneridae</taxon>
        <taxon>Pentapetalae</taxon>
        <taxon>rosids</taxon>
        <taxon>malvids</taxon>
        <taxon>Sapindales</taxon>
        <taxon>Anacardiaceae</taxon>
        <taxon>Pistacia</taxon>
    </lineage>
</organism>
<proteinExistence type="predicted"/>
<sequence length="944" mass="101697">MRHLFGTWKGVFPLQTLQMIEKELGFTPMINGSSSGTTSRPDSQSQRPPHSIHVNPKYLERQRLQQSGRAKGMVNDMTGPIASTTVDAEKPERSSSISTSRPWVEPSVKMHSFQHSHRDALSEPIHEKNIGTAYGEYEYSSDLSRNSGLGIGRTTGRVIDQGNDKSWGGVGSNIAETISGQRNGFNIKHSFPNYSASKSANADAHLQPTQKIGSRSSSGMSSSWKNSEEEEFMWEMHSRLSDNDAASIPINSRKDRWTPDDPEKMEFENRLQKPQNVHDVGSRFERETATDSLSTEQKDQAAYGQRKSTMWPLKESHSEGYSATLVGLPTSTSSSLARMGGRPSVGSSHSGASGFGVLSNSAVGSTGSLGQQRFQSARAGSPSGQSAMLQRPPSPSLPAHHPHQNLQNLSEQDYPHVQSLPRPDLKASPFSGHLNSGPISRSSKDSLSMLHSNSHLGNLQKFQPQDLKGSSPGGSSFQQSRHYPLTQPLQPDPKQPEPSGLSPKPLLHQVSNFGTPSTIGNTSDHSNTLDGETSGQSSTSTLLAAVLKTGILSNSITSGLANHTFQDMGQMPSQSDIQPPLPSGPPPTLVTSSGPRAVSGTLSGPASCDKSSASANSSHGKVEPPPLPPGPPPSSLAGSTSTQTSNVESKSSNPISNLLSSLVAKGLISASKNESPSPLALQMPTQTQNQSPGVSSSSLAPVSSVPSSSSIPPTSVMDEASFPEPAAESSVPVPQSTSAEMENLIGLEFKTDIIREFHPTVINRLFDDLPHSCSICGLRLKLQEQLDRHLEWHALRWSGPDAVVRRSFYARSDDWVAGKAGLPIGFETSILKESGKIMDKGEPMVPADDNECACVLCGELFEDYYDQERDEWMFKEAVYMTTLIKDVEAETKDESAAKGPIVHANCISESSSHDLGLISGVKMVRFLTLRFQRVLTSNVLFLHL</sequence>
<keyword evidence="2" id="KW-1185">Reference proteome</keyword>
<name>A0ACC0Y4T3_9ROSI</name>
<protein>
    <submittedName>
        <fullName evidence="1">Uncharacterized protein</fullName>
    </submittedName>
</protein>
<evidence type="ECO:0000313" key="1">
    <source>
        <dbReference type="EMBL" id="KAJ0028484.1"/>
    </source>
</evidence>
<dbReference type="Proteomes" id="UP001163603">
    <property type="component" value="Chromosome 9"/>
</dbReference>